<dbReference type="PANTHER" id="PTHR33710">
    <property type="entry name" value="BNAC02G09200D PROTEIN"/>
    <property type="match status" value="1"/>
</dbReference>
<protein>
    <recommendedName>
        <fullName evidence="3">Endonuclease/exonuclease/phosphatase domain-containing protein</fullName>
    </recommendedName>
</protein>
<accession>A0A6J5UAK0</accession>
<proteinExistence type="predicted"/>
<sequence length="253" mass="30517">MGLLTRRQRMNFGIGWSNLLLQQIVLGFVEETSMNFLWGCEKSGGSEPSHSRPKFLHNFMSKMALMDLGYVGPCFTWRGRACNGDLVQEPLDRGLVNYEWQTAWPNTIVYHETVVGFDHCPLIVNCGPRSRRSKRPFKFEANWAREEESYRLVEKCWSDTFDRPWVKRWRYKLNQCKTQLKIWSKEKFKNNEEIDCLMEQLHFMQDNWEMNYQDMKVITHKINELWGRNECYWKQWSGIKWLNEWDSNTSYFY</sequence>
<evidence type="ECO:0000313" key="1">
    <source>
        <dbReference type="EMBL" id="CAB4273446.1"/>
    </source>
</evidence>
<reference evidence="1 2" key="1">
    <citation type="submission" date="2020-05" db="EMBL/GenBank/DDBJ databases">
        <authorList>
            <person name="Campoy J."/>
            <person name="Schneeberger K."/>
            <person name="Spophaly S."/>
        </authorList>
    </citation>
    <scope>NUCLEOTIDE SEQUENCE [LARGE SCALE GENOMIC DNA]</scope>
    <source>
        <strain evidence="1">PruArmRojPasFocal</strain>
    </source>
</reference>
<evidence type="ECO:0000313" key="2">
    <source>
        <dbReference type="Proteomes" id="UP000507222"/>
    </source>
</evidence>
<dbReference type="PANTHER" id="PTHR33710:SF79">
    <property type="entry name" value="OS06G0205337 PROTEIN"/>
    <property type="match status" value="1"/>
</dbReference>
<name>A0A6J5UAK0_PRUAR</name>
<organism evidence="1 2">
    <name type="scientific">Prunus armeniaca</name>
    <name type="common">Apricot</name>
    <name type="synonym">Armeniaca vulgaris</name>
    <dbReference type="NCBI Taxonomy" id="36596"/>
    <lineage>
        <taxon>Eukaryota</taxon>
        <taxon>Viridiplantae</taxon>
        <taxon>Streptophyta</taxon>
        <taxon>Embryophyta</taxon>
        <taxon>Tracheophyta</taxon>
        <taxon>Spermatophyta</taxon>
        <taxon>Magnoliopsida</taxon>
        <taxon>eudicotyledons</taxon>
        <taxon>Gunneridae</taxon>
        <taxon>Pentapetalae</taxon>
        <taxon>rosids</taxon>
        <taxon>fabids</taxon>
        <taxon>Rosales</taxon>
        <taxon>Rosaceae</taxon>
        <taxon>Amygdaloideae</taxon>
        <taxon>Amygdaleae</taxon>
        <taxon>Prunus</taxon>
    </lineage>
</organism>
<dbReference type="AlphaFoldDB" id="A0A6J5UAK0"/>
<dbReference type="Proteomes" id="UP000507222">
    <property type="component" value="Unassembled WGS sequence"/>
</dbReference>
<evidence type="ECO:0008006" key="3">
    <source>
        <dbReference type="Google" id="ProtNLM"/>
    </source>
</evidence>
<gene>
    <name evidence="1" type="ORF">CURHAP_LOCUS21142</name>
</gene>
<dbReference type="EMBL" id="CAEKDK010000003">
    <property type="protein sequence ID" value="CAB4273446.1"/>
    <property type="molecule type" value="Genomic_DNA"/>
</dbReference>